<evidence type="ECO:0000256" key="9">
    <source>
        <dbReference type="ARBA" id="ARBA00023034"/>
    </source>
</evidence>
<evidence type="ECO:0000256" key="6">
    <source>
        <dbReference type="ARBA" id="ARBA00022723"/>
    </source>
</evidence>
<dbReference type="Gramene" id="ONK75391">
    <property type="protein sequence ID" value="ONK75391"/>
    <property type="gene ID" value="A4U43_C03F16370"/>
</dbReference>
<reference evidence="15" key="1">
    <citation type="journal article" date="2017" name="Nat. Commun.">
        <title>The asparagus genome sheds light on the origin and evolution of a young Y chromosome.</title>
        <authorList>
            <person name="Harkess A."/>
            <person name="Zhou J."/>
            <person name="Xu C."/>
            <person name="Bowers J.E."/>
            <person name="Van der Hulst R."/>
            <person name="Ayyampalayam S."/>
            <person name="Mercati F."/>
            <person name="Riccardi P."/>
            <person name="McKain M.R."/>
            <person name="Kakrana A."/>
            <person name="Tang H."/>
            <person name="Ray J."/>
            <person name="Groenendijk J."/>
            <person name="Arikit S."/>
            <person name="Mathioni S.M."/>
            <person name="Nakano M."/>
            <person name="Shan H."/>
            <person name="Telgmann-Rauber A."/>
            <person name="Kanno A."/>
            <person name="Yue Z."/>
            <person name="Chen H."/>
            <person name="Li W."/>
            <person name="Chen Y."/>
            <person name="Xu X."/>
            <person name="Zhang Y."/>
            <person name="Luo S."/>
            <person name="Chen H."/>
            <person name="Gao J."/>
            <person name="Mao Z."/>
            <person name="Pires J.C."/>
            <person name="Luo M."/>
            <person name="Kudrna D."/>
            <person name="Wing R.A."/>
            <person name="Meyers B.C."/>
            <person name="Yi K."/>
            <person name="Kong H."/>
            <person name="Lavrijsen P."/>
            <person name="Sunseri F."/>
            <person name="Falavigna A."/>
            <person name="Ye Y."/>
            <person name="Leebens-Mack J.H."/>
            <person name="Chen G."/>
        </authorList>
    </citation>
    <scope>NUCLEOTIDE SEQUENCE [LARGE SCALE GENOMIC DNA]</scope>
    <source>
        <strain evidence="15">cv. DH0086</strain>
    </source>
</reference>
<evidence type="ECO:0000256" key="1">
    <source>
        <dbReference type="ARBA" id="ARBA00004323"/>
    </source>
</evidence>
<comment type="subcellular location">
    <subcellularLocation>
        <location evidence="1 12">Golgi apparatus membrane</location>
        <topology evidence="1 12">Single-pass type II membrane protein</topology>
    </subcellularLocation>
</comment>
<keyword evidence="8" id="KW-1133">Transmembrane helix</keyword>
<dbReference type="AlphaFoldDB" id="A0A5P1FFI2"/>
<evidence type="ECO:0000313" key="14">
    <source>
        <dbReference type="EMBL" id="ONK75391.1"/>
    </source>
</evidence>
<feature type="region of interest" description="Disordered" evidence="13">
    <location>
        <begin position="1"/>
        <end position="26"/>
    </location>
</feature>
<keyword evidence="10" id="KW-0472">Membrane</keyword>
<accession>A0A5P1FFI2</accession>
<gene>
    <name evidence="14" type="ORF">A4U43_C03F16370</name>
</gene>
<evidence type="ECO:0000256" key="12">
    <source>
        <dbReference type="RuleBase" id="RU368119"/>
    </source>
</evidence>
<dbReference type="PANTHER" id="PTHR10468:SF0">
    <property type="entry name" value="ALPHA-1,3-MANNOSYL-GLYCOPROTEIN 2-BETA-N-ACETYLGLUCOSAMINYLTRANSFERASE"/>
    <property type="match status" value="1"/>
</dbReference>
<evidence type="ECO:0000256" key="7">
    <source>
        <dbReference type="ARBA" id="ARBA00022968"/>
    </source>
</evidence>
<dbReference type="GO" id="GO:0030145">
    <property type="term" value="F:manganese ion binding"/>
    <property type="evidence" value="ECO:0007669"/>
    <property type="project" value="UniProtKB-UniRule"/>
</dbReference>
<keyword evidence="4" id="KW-0808">Transferase</keyword>
<evidence type="ECO:0000256" key="5">
    <source>
        <dbReference type="ARBA" id="ARBA00022692"/>
    </source>
</evidence>
<dbReference type="GO" id="GO:0003827">
    <property type="term" value="F:alpha-1,3-mannosylglycoprotein 2-beta-N-acetylglucosaminyltransferase activity"/>
    <property type="evidence" value="ECO:0007669"/>
    <property type="project" value="UniProtKB-UniRule"/>
</dbReference>
<dbReference type="EC" id="2.4.1.101" evidence="12"/>
<dbReference type="Pfam" id="PF03071">
    <property type="entry name" value="GNT-I"/>
    <property type="match status" value="1"/>
</dbReference>
<evidence type="ECO:0000256" key="13">
    <source>
        <dbReference type="SAM" id="MobiDB-lite"/>
    </source>
</evidence>
<evidence type="ECO:0000256" key="10">
    <source>
        <dbReference type="ARBA" id="ARBA00023136"/>
    </source>
</evidence>
<comment type="cofactor">
    <cofactor evidence="12">
        <name>Mn(2+)</name>
        <dbReference type="ChEBI" id="CHEBI:29035"/>
    </cofactor>
    <text evidence="12">The cofactor is mostly bound to the substrate.</text>
</comment>
<keyword evidence="5" id="KW-0812">Transmembrane</keyword>
<comment type="pathway">
    <text evidence="2 12">Protein modification; protein glycosylation.</text>
</comment>
<dbReference type="PANTHER" id="PTHR10468">
    <property type="entry name" value="PROTEIN O-LINKED-MANNOSE BETA-1,2-N-ACETYLGLUCOSAMINYLTRANSFERASE 1/ALPHA-1,3-MANNOSYL-GLYCOPROTEIN 2-BETA-N-ACETYLGLUCOSAMINYLTRANSFERASE"/>
    <property type="match status" value="1"/>
</dbReference>
<evidence type="ECO:0000313" key="15">
    <source>
        <dbReference type="Proteomes" id="UP000243459"/>
    </source>
</evidence>
<evidence type="ECO:0000256" key="2">
    <source>
        <dbReference type="ARBA" id="ARBA00004922"/>
    </source>
</evidence>
<dbReference type="InterPro" id="IPR052261">
    <property type="entry name" value="Glycosyltransferase_13"/>
</dbReference>
<keyword evidence="9 12" id="KW-0333">Golgi apparatus</keyword>
<evidence type="ECO:0000256" key="8">
    <source>
        <dbReference type="ARBA" id="ARBA00022989"/>
    </source>
</evidence>
<protein>
    <recommendedName>
        <fullName evidence="12">Alpha-1,3-mannosyl-glycoprotein 2-beta-N-acetylglucosaminyltransferase</fullName>
        <shortName evidence="12">GNT-I</shortName>
        <shortName evidence="12">GlcNAc-T I</shortName>
        <ecNumber evidence="12">2.4.1.101</ecNumber>
    </recommendedName>
    <alternativeName>
        <fullName evidence="12">N-glycosyl-oligosaccharide-glycoprotein N-acetylglucosaminyltransferase I</fullName>
    </alternativeName>
</protein>
<comment type="catalytic activity">
    <reaction evidence="12">
        <text>N(4)-(alpha-D-Man-(1-&gt;3)-[alpha-D-Man-(1-&gt;3)-[alpha-D-Man-(1-&gt;6)]-alpha-D-Man-(1-&gt;6)]-beta-D-Man-(1-&gt;4)-beta-D-GlcNAc-(1-&gt;4)-beta-D-GlcNAc)-L-asparaginyl-[protein] (N-glucan mannose isomer 5A1,2) + UDP-N-acetyl-alpha-D-glucosamine = N(4)-{beta-D-GlcNAc-(1-&gt;2)-alpha-D-Man-(1-&gt;3)-[alpha-D-Man-(1-&gt;3)-[alpha-D-Man-(1-&gt;6)]-alpha-D-Man-(1-&gt;6)]-beta-D-Man-(1-&gt;4)-beta-D-GlcNAc-(1-&gt;4)-beta-D-GlcNAc}-L-asparaginyl-[protein] + UDP + H(+)</text>
        <dbReference type="Rhea" id="RHEA:11456"/>
        <dbReference type="Rhea" id="RHEA-COMP:14367"/>
        <dbReference type="Rhea" id="RHEA-COMP:14368"/>
        <dbReference type="ChEBI" id="CHEBI:15378"/>
        <dbReference type="ChEBI" id="CHEBI:57705"/>
        <dbReference type="ChEBI" id="CHEBI:58223"/>
        <dbReference type="ChEBI" id="CHEBI:59087"/>
        <dbReference type="ChEBI" id="CHEBI:60625"/>
        <dbReference type="EC" id="2.4.1.101"/>
    </reaction>
</comment>
<keyword evidence="6 12" id="KW-0479">Metal-binding</keyword>
<proteinExistence type="inferred from homology"/>
<dbReference type="InterPro" id="IPR004139">
    <property type="entry name" value="Glyco_trans_13"/>
</dbReference>
<organism evidence="14 15">
    <name type="scientific">Asparagus officinalis</name>
    <name type="common">Garden asparagus</name>
    <dbReference type="NCBI Taxonomy" id="4686"/>
    <lineage>
        <taxon>Eukaryota</taxon>
        <taxon>Viridiplantae</taxon>
        <taxon>Streptophyta</taxon>
        <taxon>Embryophyta</taxon>
        <taxon>Tracheophyta</taxon>
        <taxon>Spermatophyta</taxon>
        <taxon>Magnoliopsida</taxon>
        <taxon>Liliopsida</taxon>
        <taxon>Asparagales</taxon>
        <taxon>Asparagaceae</taxon>
        <taxon>Asparagoideae</taxon>
        <taxon>Asparagus</taxon>
    </lineage>
</organism>
<keyword evidence="11 12" id="KW-0464">Manganese</keyword>
<sequence length="102" mass="11731">METQESSILDDLTPSQNSTTRIAASRSLENSKVDRKSIDLTYLMEDKYLSYFAKFVSDAKRAYGADAVLKAFNIDGDVRIQYNDQADFERIARQFGVFEEWN</sequence>
<dbReference type="Proteomes" id="UP000243459">
    <property type="component" value="Chromosome 3"/>
</dbReference>
<comment type="function">
    <text evidence="12">Initiates complex N-linked carbohydrate formation. Essential for the conversion of high-mannose to hybrid and complex N-glycans.</text>
</comment>
<dbReference type="GO" id="GO:0000139">
    <property type="term" value="C:Golgi membrane"/>
    <property type="evidence" value="ECO:0007669"/>
    <property type="project" value="UniProtKB-SubCell"/>
</dbReference>
<evidence type="ECO:0000256" key="11">
    <source>
        <dbReference type="ARBA" id="ARBA00023211"/>
    </source>
</evidence>
<evidence type="ECO:0000256" key="3">
    <source>
        <dbReference type="ARBA" id="ARBA00022676"/>
    </source>
</evidence>
<keyword evidence="7 12" id="KW-0735">Signal-anchor</keyword>
<comment type="similarity">
    <text evidence="12">Belongs to the glycosyltransferase 13 family.</text>
</comment>
<dbReference type="Gene3D" id="3.10.180.20">
    <property type="entry name" value="N-Acetylglucosaminyltransferase I, Domain 2"/>
    <property type="match status" value="1"/>
</dbReference>
<dbReference type="UniPathway" id="UPA00378"/>
<keyword evidence="3 12" id="KW-0328">Glycosyltransferase</keyword>
<name>A0A5P1FFI2_ASPOF</name>
<dbReference type="EMBL" id="CM007383">
    <property type="protein sequence ID" value="ONK75391.1"/>
    <property type="molecule type" value="Genomic_DNA"/>
</dbReference>
<keyword evidence="15" id="KW-1185">Reference proteome</keyword>
<evidence type="ECO:0000256" key="4">
    <source>
        <dbReference type="ARBA" id="ARBA00022679"/>
    </source>
</evidence>